<proteinExistence type="predicted"/>
<evidence type="ECO:0000313" key="1">
    <source>
        <dbReference type="EMBL" id="MBE4751122.1"/>
    </source>
</evidence>
<evidence type="ECO:0000313" key="2">
    <source>
        <dbReference type="Proteomes" id="UP001516472"/>
    </source>
</evidence>
<comment type="caution">
    <text evidence="1">The sequence shown here is derived from an EMBL/GenBank/DDBJ whole genome shotgun (WGS) entry which is preliminary data.</text>
</comment>
<organism evidence="1 2">
    <name type="scientific">Corallococcus soli</name>
    <dbReference type="NCBI Taxonomy" id="2710757"/>
    <lineage>
        <taxon>Bacteria</taxon>
        <taxon>Pseudomonadati</taxon>
        <taxon>Myxococcota</taxon>
        <taxon>Myxococcia</taxon>
        <taxon>Myxococcales</taxon>
        <taxon>Cystobacterineae</taxon>
        <taxon>Myxococcaceae</taxon>
        <taxon>Corallococcus</taxon>
    </lineage>
</organism>
<protein>
    <recommendedName>
        <fullName evidence="3">Type III secretion protein</fullName>
    </recommendedName>
</protein>
<reference evidence="1 2" key="1">
    <citation type="submission" date="2020-02" db="EMBL/GenBank/DDBJ databases">
        <authorList>
            <person name="Babadi Z.K."/>
            <person name="Risdian C."/>
            <person name="Ebrahimipour G.H."/>
            <person name="Wink J."/>
        </authorList>
    </citation>
    <scope>NUCLEOTIDE SEQUENCE [LARGE SCALE GENOMIC DNA]</scope>
    <source>
        <strain evidence="1 2">ZKHCc1 1396</strain>
    </source>
</reference>
<accession>A0ABR9PT71</accession>
<name>A0ABR9PT71_9BACT</name>
<dbReference type="EMBL" id="JAAIYO010000007">
    <property type="protein sequence ID" value="MBE4751122.1"/>
    <property type="molecule type" value="Genomic_DNA"/>
</dbReference>
<dbReference type="RefSeq" id="WP_193428331.1">
    <property type="nucleotide sequence ID" value="NZ_CBCSIP010000184.1"/>
</dbReference>
<sequence>MGVKIDSGMMGPNLRMNTQMTTARQTPNTSFGARVQNGLNNAAGVVGAGVGSVAGFVPGAGIVSAAVSSAQTFSGAAGSGMAGGPYAGVMNTGSGAVPTTSMPGTGAGIPGTGGSSSLGTSVGGGVGGAGGVSDSLTNNGSLKAMMDDNVKLLNMQSAMQHESQLFTAVSNVMKSRHDTTKNSIGNIR</sequence>
<dbReference type="Proteomes" id="UP001516472">
    <property type="component" value="Unassembled WGS sequence"/>
</dbReference>
<gene>
    <name evidence="1" type="ORF">G4177_23385</name>
</gene>
<keyword evidence="2" id="KW-1185">Reference proteome</keyword>
<evidence type="ECO:0008006" key="3">
    <source>
        <dbReference type="Google" id="ProtNLM"/>
    </source>
</evidence>